<comment type="caution">
    <text evidence="2">The sequence shown here is derived from an EMBL/GenBank/DDBJ whole genome shotgun (WGS) entry which is preliminary data.</text>
</comment>
<organism evidence="2 3">
    <name type="scientific">Agromyces mediolanus</name>
    <name type="common">Corynebacterium mediolanum</name>
    <dbReference type="NCBI Taxonomy" id="41986"/>
    <lineage>
        <taxon>Bacteria</taxon>
        <taxon>Bacillati</taxon>
        <taxon>Actinomycetota</taxon>
        <taxon>Actinomycetes</taxon>
        <taxon>Micrococcales</taxon>
        <taxon>Microbacteriaceae</taxon>
        <taxon>Agromyces</taxon>
    </lineage>
</organism>
<feature type="compositionally biased region" description="Basic and acidic residues" evidence="1">
    <location>
        <begin position="46"/>
        <end position="69"/>
    </location>
</feature>
<feature type="compositionally biased region" description="Basic and acidic residues" evidence="1">
    <location>
        <begin position="154"/>
        <end position="168"/>
    </location>
</feature>
<protein>
    <submittedName>
        <fullName evidence="2">Uncharacterized protein</fullName>
    </submittedName>
</protein>
<gene>
    <name evidence="2" type="ORF">GCM10010196_14700</name>
</gene>
<name>A0A918FCM4_AGRME</name>
<feature type="compositionally biased region" description="Basic and acidic residues" evidence="1">
    <location>
        <begin position="1"/>
        <end position="10"/>
    </location>
</feature>
<proteinExistence type="predicted"/>
<reference evidence="2" key="1">
    <citation type="journal article" date="2014" name="Int. J. Syst. Evol. Microbiol.">
        <title>Complete genome sequence of Corynebacterium casei LMG S-19264T (=DSM 44701T), isolated from a smear-ripened cheese.</title>
        <authorList>
            <consortium name="US DOE Joint Genome Institute (JGI-PGF)"/>
            <person name="Walter F."/>
            <person name="Albersmeier A."/>
            <person name="Kalinowski J."/>
            <person name="Ruckert C."/>
        </authorList>
    </citation>
    <scope>NUCLEOTIDE SEQUENCE</scope>
    <source>
        <strain evidence="2">JCM 3346</strain>
    </source>
</reference>
<feature type="compositionally biased region" description="Basic residues" evidence="1">
    <location>
        <begin position="134"/>
        <end position="143"/>
    </location>
</feature>
<evidence type="ECO:0000313" key="2">
    <source>
        <dbReference type="EMBL" id="GGR22148.1"/>
    </source>
</evidence>
<dbReference type="EMBL" id="BMRJ01000001">
    <property type="protein sequence ID" value="GGR22148.1"/>
    <property type="molecule type" value="Genomic_DNA"/>
</dbReference>
<reference evidence="2" key="2">
    <citation type="submission" date="2020-09" db="EMBL/GenBank/DDBJ databases">
        <authorList>
            <person name="Sun Q."/>
            <person name="Ohkuma M."/>
        </authorList>
    </citation>
    <scope>NUCLEOTIDE SEQUENCE</scope>
    <source>
        <strain evidence="2">JCM 3346</strain>
    </source>
</reference>
<feature type="compositionally biased region" description="Basic and acidic residues" evidence="1">
    <location>
        <begin position="78"/>
        <end position="90"/>
    </location>
</feature>
<dbReference type="AlphaFoldDB" id="A0A918FCM4"/>
<evidence type="ECO:0000313" key="3">
    <source>
        <dbReference type="Proteomes" id="UP000610303"/>
    </source>
</evidence>
<accession>A0A918FCM4</accession>
<keyword evidence="3" id="KW-1185">Reference proteome</keyword>
<feature type="compositionally biased region" description="Basic and acidic residues" evidence="1">
    <location>
        <begin position="100"/>
        <end position="128"/>
    </location>
</feature>
<sequence>MRGGDAEHGGGQRRGRMRRELRRDRGPRGVEVPAMQLPAAHAGARSGEDERTDRDRLALVHDRQVRHVASEPAHVRGRRDDPRGGEHDGGRPLGSVRRQHGPDAERTERGGHGAREARLGIVDRDDRGIAGARHAGRARRRFFAQRGGEELEERVEPRGGDAERRDDGVQGVAPGPALEQGEHRVLQLARIAQDEDGTARADLQLGG</sequence>
<dbReference type="Proteomes" id="UP000610303">
    <property type="component" value="Unassembled WGS sequence"/>
</dbReference>
<feature type="region of interest" description="Disordered" evidence="1">
    <location>
        <begin position="1"/>
        <end position="180"/>
    </location>
</feature>
<evidence type="ECO:0000256" key="1">
    <source>
        <dbReference type="SAM" id="MobiDB-lite"/>
    </source>
</evidence>
<feature type="compositionally biased region" description="Basic residues" evidence="1">
    <location>
        <begin position="11"/>
        <end position="20"/>
    </location>
</feature>